<sequence length="57" mass="6038">MKIIVFLVSLAIFIAGMYLMGSAFYVPGWEAAVFLGGILASSIGLAIPVHVLKRIDG</sequence>
<dbReference type="RefSeq" id="WP_305002712.1">
    <property type="nucleotide sequence ID" value="NZ_JAUQUB010000001.1"/>
</dbReference>
<evidence type="ECO:0000313" key="2">
    <source>
        <dbReference type="EMBL" id="MDO7882333.1"/>
    </source>
</evidence>
<name>A0ABT9BMU5_9MICO</name>
<proteinExistence type="predicted"/>
<organism evidence="2 3">
    <name type="scientific">Antiquaquibacter soli</name>
    <dbReference type="NCBI Taxonomy" id="3064523"/>
    <lineage>
        <taxon>Bacteria</taxon>
        <taxon>Bacillati</taxon>
        <taxon>Actinomycetota</taxon>
        <taxon>Actinomycetes</taxon>
        <taxon>Micrococcales</taxon>
        <taxon>Microbacteriaceae</taxon>
        <taxon>Antiquaquibacter</taxon>
    </lineage>
</organism>
<protein>
    <recommendedName>
        <fullName evidence="4">CTP synthetase</fullName>
    </recommendedName>
</protein>
<gene>
    <name evidence="2" type="ORF">Q5716_08870</name>
</gene>
<feature type="transmembrane region" description="Helical" evidence="1">
    <location>
        <begin position="5"/>
        <end position="26"/>
    </location>
</feature>
<evidence type="ECO:0000313" key="3">
    <source>
        <dbReference type="Proteomes" id="UP001241072"/>
    </source>
</evidence>
<reference evidence="2 3" key="1">
    <citation type="submission" date="2023-07" db="EMBL/GenBank/DDBJ databases">
        <title>Protaetiibacter sp. nov WY-16 isolated from soil.</title>
        <authorList>
            <person name="Liu B."/>
            <person name="Wan Y."/>
        </authorList>
    </citation>
    <scope>NUCLEOTIDE SEQUENCE [LARGE SCALE GENOMIC DNA]</scope>
    <source>
        <strain evidence="2 3">WY-16</strain>
    </source>
</reference>
<keyword evidence="1" id="KW-1133">Transmembrane helix</keyword>
<keyword evidence="1" id="KW-0472">Membrane</keyword>
<accession>A0ABT9BMU5</accession>
<keyword evidence="3" id="KW-1185">Reference proteome</keyword>
<evidence type="ECO:0008006" key="4">
    <source>
        <dbReference type="Google" id="ProtNLM"/>
    </source>
</evidence>
<evidence type="ECO:0000256" key="1">
    <source>
        <dbReference type="SAM" id="Phobius"/>
    </source>
</evidence>
<comment type="caution">
    <text evidence="2">The sequence shown here is derived from an EMBL/GenBank/DDBJ whole genome shotgun (WGS) entry which is preliminary data.</text>
</comment>
<dbReference type="Proteomes" id="UP001241072">
    <property type="component" value="Unassembled WGS sequence"/>
</dbReference>
<keyword evidence="1" id="KW-0812">Transmembrane</keyword>
<feature type="transmembrane region" description="Helical" evidence="1">
    <location>
        <begin position="32"/>
        <end position="52"/>
    </location>
</feature>
<dbReference type="EMBL" id="JAUQUB010000001">
    <property type="protein sequence ID" value="MDO7882333.1"/>
    <property type="molecule type" value="Genomic_DNA"/>
</dbReference>